<gene>
    <name evidence="5" type="ORF">ENH14_02620</name>
</gene>
<comment type="similarity">
    <text evidence="1">Belongs to the glycosyltransferase 2 family.</text>
</comment>
<organism evidence="5">
    <name type="scientific">candidate division WOR-3 bacterium</name>
    <dbReference type="NCBI Taxonomy" id="2052148"/>
    <lineage>
        <taxon>Bacteria</taxon>
        <taxon>Bacteria division WOR-3</taxon>
    </lineage>
</organism>
<evidence type="ECO:0000256" key="3">
    <source>
        <dbReference type="ARBA" id="ARBA00022679"/>
    </source>
</evidence>
<dbReference type="FunFam" id="3.90.550.10:FF:000122">
    <property type="entry name" value="Dolichol-phosphate mannosyltransferase subunit 1"/>
    <property type="match status" value="1"/>
</dbReference>
<evidence type="ECO:0000256" key="1">
    <source>
        <dbReference type="ARBA" id="ARBA00006739"/>
    </source>
</evidence>
<protein>
    <submittedName>
        <fullName evidence="5">Polyprenol monophosphomannose synthase</fullName>
    </submittedName>
</protein>
<dbReference type="InterPro" id="IPR029044">
    <property type="entry name" value="Nucleotide-diphossugar_trans"/>
</dbReference>
<dbReference type="InterPro" id="IPR001173">
    <property type="entry name" value="Glyco_trans_2-like"/>
</dbReference>
<dbReference type="GO" id="GO:0016020">
    <property type="term" value="C:membrane"/>
    <property type="evidence" value="ECO:0007669"/>
    <property type="project" value="GOC"/>
</dbReference>
<name>A0A7V0LV27_UNCW3</name>
<dbReference type="Proteomes" id="UP000886381">
    <property type="component" value="Unassembled WGS sequence"/>
</dbReference>
<dbReference type="AlphaFoldDB" id="A0A7V0LV27"/>
<dbReference type="SUPFAM" id="SSF53448">
    <property type="entry name" value="Nucleotide-diphospho-sugar transferases"/>
    <property type="match status" value="1"/>
</dbReference>
<evidence type="ECO:0000313" key="5">
    <source>
        <dbReference type="EMBL" id="HDL60330.1"/>
    </source>
</evidence>
<dbReference type="GO" id="GO:0009247">
    <property type="term" value="P:glycolipid biosynthetic process"/>
    <property type="evidence" value="ECO:0007669"/>
    <property type="project" value="TreeGrafter"/>
</dbReference>
<evidence type="ECO:0000256" key="2">
    <source>
        <dbReference type="ARBA" id="ARBA00022676"/>
    </source>
</evidence>
<dbReference type="PANTHER" id="PTHR43398">
    <property type="entry name" value="DOLICHOL-PHOSPHATE MANNOSYLTRANSFERASE SUBUNIT 1"/>
    <property type="match status" value="1"/>
</dbReference>
<dbReference type="EMBL" id="DRDR01000110">
    <property type="protein sequence ID" value="HDL60330.1"/>
    <property type="molecule type" value="Genomic_DNA"/>
</dbReference>
<keyword evidence="3" id="KW-0808">Transferase</keyword>
<proteinExistence type="inferred from homology"/>
<dbReference type="InterPro" id="IPR039528">
    <property type="entry name" value="DPM1-like"/>
</dbReference>
<dbReference type="Gene3D" id="3.90.550.10">
    <property type="entry name" value="Spore Coat Polysaccharide Biosynthesis Protein SpsA, Chain A"/>
    <property type="match status" value="1"/>
</dbReference>
<dbReference type="PANTHER" id="PTHR43398:SF1">
    <property type="entry name" value="DOLICHOL-PHOSPHATE MANNOSYLTRANSFERASE SUBUNIT 1"/>
    <property type="match status" value="1"/>
</dbReference>
<evidence type="ECO:0000259" key="4">
    <source>
        <dbReference type="Pfam" id="PF00535"/>
    </source>
</evidence>
<dbReference type="GO" id="GO:0004582">
    <property type="term" value="F:dolichyl-phosphate beta-D-mannosyltransferase activity"/>
    <property type="evidence" value="ECO:0007669"/>
    <property type="project" value="InterPro"/>
</dbReference>
<sequence length="245" mass="28186">MKVLIIIPTYNERDNIEAIVKKIHEVAPQVDVLVVDDNSPDGTAQVVESLQQDNPWIHLIKRGGKLGLGTAYVEGFHFALKNGYDCVFEMDADFSHNPEDIPRFLEAIKDADLVIGSRYTNGISVVNWPLSRLFLSYFANLYARVVTGLPVKDLTAGYKCIRKEVLEAIDWDEVKADGYGFQIEVNFLAWEKGFRLKEIPIIFVERRAGVSKMSKKIVWEAFWLVLSLRIRRIKKSILELFRRRR</sequence>
<feature type="domain" description="Glycosyltransferase 2-like" evidence="4">
    <location>
        <begin position="5"/>
        <end position="168"/>
    </location>
</feature>
<reference evidence="5" key="1">
    <citation type="journal article" date="2020" name="mSystems">
        <title>Genome- and Community-Level Interaction Insights into Carbon Utilization and Element Cycling Functions of Hydrothermarchaeota in Hydrothermal Sediment.</title>
        <authorList>
            <person name="Zhou Z."/>
            <person name="Liu Y."/>
            <person name="Xu W."/>
            <person name="Pan J."/>
            <person name="Luo Z.H."/>
            <person name="Li M."/>
        </authorList>
    </citation>
    <scope>NUCLEOTIDE SEQUENCE [LARGE SCALE GENOMIC DNA]</scope>
    <source>
        <strain evidence="5">HyVt-28</strain>
    </source>
</reference>
<keyword evidence="2" id="KW-0328">Glycosyltransferase</keyword>
<accession>A0A7V0LV27</accession>
<dbReference type="Pfam" id="PF00535">
    <property type="entry name" value="Glycos_transf_2"/>
    <property type="match status" value="1"/>
</dbReference>
<dbReference type="CDD" id="cd06442">
    <property type="entry name" value="DPM1_like"/>
    <property type="match status" value="1"/>
</dbReference>
<comment type="caution">
    <text evidence="5">The sequence shown here is derived from an EMBL/GenBank/DDBJ whole genome shotgun (WGS) entry which is preliminary data.</text>
</comment>